<keyword evidence="2" id="KW-1185">Reference proteome</keyword>
<accession>A0ACC2NP34</accession>
<gene>
    <name evidence="1" type="ORF">QAD02_002539</name>
</gene>
<proteinExistence type="predicted"/>
<dbReference type="EMBL" id="CM056743">
    <property type="protein sequence ID" value="KAJ8671280.1"/>
    <property type="molecule type" value="Genomic_DNA"/>
</dbReference>
<dbReference type="Proteomes" id="UP001239111">
    <property type="component" value="Chromosome 3"/>
</dbReference>
<organism evidence="1 2">
    <name type="scientific">Eretmocerus hayati</name>
    <dbReference type="NCBI Taxonomy" id="131215"/>
    <lineage>
        <taxon>Eukaryota</taxon>
        <taxon>Metazoa</taxon>
        <taxon>Ecdysozoa</taxon>
        <taxon>Arthropoda</taxon>
        <taxon>Hexapoda</taxon>
        <taxon>Insecta</taxon>
        <taxon>Pterygota</taxon>
        <taxon>Neoptera</taxon>
        <taxon>Endopterygota</taxon>
        <taxon>Hymenoptera</taxon>
        <taxon>Apocrita</taxon>
        <taxon>Proctotrupomorpha</taxon>
        <taxon>Chalcidoidea</taxon>
        <taxon>Aphelinidae</taxon>
        <taxon>Aphelininae</taxon>
        <taxon>Eretmocerus</taxon>
    </lineage>
</organism>
<comment type="caution">
    <text evidence="1">The sequence shown here is derived from an EMBL/GenBank/DDBJ whole genome shotgun (WGS) entry which is preliminary data.</text>
</comment>
<reference evidence="1" key="1">
    <citation type="submission" date="2023-04" db="EMBL/GenBank/DDBJ databases">
        <title>A chromosome-level genome assembly of the parasitoid wasp Eretmocerus hayati.</title>
        <authorList>
            <person name="Zhong Y."/>
            <person name="Liu S."/>
            <person name="Liu Y."/>
        </authorList>
    </citation>
    <scope>NUCLEOTIDE SEQUENCE</scope>
    <source>
        <strain evidence="1">ZJU_SS_LIU_2023</strain>
    </source>
</reference>
<sequence length="197" mass="21431">MGSDSDGTHCDITDVISLPSIPEGSDQEETDSRPANFTIDIADEAEEETTNPAVDERVRPVRLFASRREKTTPPSESPAVNRESPSLLSPIFQHFRRRRESVDDAHLSSSLKSAADPDEKDVGFLRSRPSGRLATVLARDFCESAAAVWNAIGQRDAAWLESLSVRSEGMQGGNGVTISESSAMPELEIAAFQKSKL</sequence>
<protein>
    <submittedName>
        <fullName evidence="1">Uncharacterized protein</fullName>
    </submittedName>
</protein>
<name>A0ACC2NP34_9HYME</name>
<evidence type="ECO:0000313" key="2">
    <source>
        <dbReference type="Proteomes" id="UP001239111"/>
    </source>
</evidence>
<evidence type="ECO:0000313" key="1">
    <source>
        <dbReference type="EMBL" id="KAJ8671280.1"/>
    </source>
</evidence>